<dbReference type="Proteomes" id="UP000053611">
    <property type="component" value="Unassembled WGS sequence"/>
</dbReference>
<dbReference type="OrthoDB" id="10514218at2759"/>
<protein>
    <submittedName>
        <fullName evidence="2">Uncharacterized protein</fullName>
    </submittedName>
</protein>
<evidence type="ECO:0000256" key="1">
    <source>
        <dbReference type="SAM" id="MobiDB-lite"/>
    </source>
</evidence>
<name>A0A0J1B096_9TREE</name>
<feature type="region of interest" description="Disordered" evidence="1">
    <location>
        <begin position="35"/>
        <end position="63"/>
    </location>
</feature>
<evidence type="ECO:0000313" key="3">
    <source>
        <dbReference type="Proteomes" id="UP000053611"/>
    </source>
</evidence>
<evidence type="ECO:0000313" key="2">
    <source>
        <dbReference type="EMBL" id="KLT41009.1"/>
    </source>
</evidence>
<dbReference type="GeneID" id="28980072"/>
<dbReference type="RefSeq" id="XP_018277500.1">
    <property type="nucleotide sequence ID" value="XM_018419469.1"/>
</dbReference>
<proteinExistence type="predicted"/>
<reference evidence="2 3" key="1">
    <citation type="submission" date="2015-03" db="EMBL/GenBank/DDBJ databases">
        <title>Genomics and transcriptomics of the oil-accumulating basidiomycete yeast T. oleaginosus allow insights into substrate utilization and the diverse evolutionary trajectories of mating systems in fungi.</title>
        <authorList>
            <consortium name="DOE Joint Genome Institute"/>
            <person name="Kourist R."/>
            <person name="Kracht O."/>
            <person name="Bracharz F."/>
            <person name="Lipzen A."/>
            <person name="Nolan M."/>
            <person name="Ohm R."/>
            <person name="Grigoriev I."/>
            <person name="Sun S."/>
            <person name="Heitman J."/>
            <person name="Bruck T."/>
            <person name="Nowrousian M."/>
        </authorList>
    </citation>
    <scope>NUCLEOTIDE SEQUENCE [LARGE SCALE GENOMIC DNA]</scope>
    <source>
        <strain evidence="2 3">IBC0246</strain>
    </source>
</reference>
<dbReference type="EMBL" id="KQ087225">
    <property type="protein sequence ID" value="KLT41009.1"/>
    <property type="molecule type" value="Genomic_DNA"/>
</dbReference>
<keyword evidence="3" id="KW-1185">Reference proteome</keyword>
<gene>
    <name evidence="2" type="ORF">CC85DRAFT_132234</name>
</gene>
<organism evidence="2 3">
    <name type="scientific">Cutaneotrichosporon oleaginosum</name>
    <dbReference type="NCBI Taxonomy" id="879819"/>
    <lineage>
        <taxon>Eukaryota</taxon>
        <taxon>Fungi</taxon>
        <taxon>Dikarya</taxon>
        <taxon>Basidiomycota</taxon>
        <taxon>Agaricomycotina</taxon>
        <taxon>Tremellomycetes</taxon>
        <taxon>Trichosporonales</taxon>
        <taxon>Trichosporonaceae</taxon>
        <taxon>Cutaneotrichosporon</taxon>
    </lineage>
</organism>
<feature type="compositionally biased region" description="Basic residues" evidence="1">
    <location>
        <begin position="36"/>
        <end position="60"/>
    </location>
</feature>
<dbReference type="AlphaFoldDB" id="A0A0J1B096"/>
<sequence length="293" mass="31598">MDCSIAESCFKTIISTHAGPYHQTTSTLPLHFWQKSAHHPPSHAPRHGHRKRRPATRRAARAAPSALGCPTLMQITDVINNLVHPRVVEAFLISPTFTSRLPSGVQLFLRPHYAVSPRADASAEARAALATEKYTWAIVDERPGTHVRHVLAAALVDEDVSDAEFDALDAALAAGFKMYVDDDGTPCFLLGERRVTPADAQHAFFTWVLNGAATARAAGLKLILANGPRWILVETDGGLSISRSVGKRKDGSVLDPEGANTSMFGGLVSQAFEAVVTRDALASLMHAKAKAER</sequence>
<accession>A0A0J1B096</accession>